<sequence>MSKSVFENEIAKQVGSILEMDTAKILDCIEVPKNKDLADFALPVPRLNKFKPLGNPQEAIKKIQAAFVLNDTIKEITVAGTYLNFKVNHTLQIKAILDQIIAQKENYGKTTQGQGRNIIVEFSSPNIAKPFHAGHLRSTMVGNFMCNLYKATGYNPVAINYLGDWGKQYGVLAVGFAKYGSEEALVADPIKHLFDVYVKINKDIENESKPDEDPNEVKAETSTTTTTTTTTETPVTTEEKPKEETKKEKKKREFKSKEEGGKPKKPSATDEEARQYFKKMESGDKDALALWQRFRDLSIEKYKQIYQRLNIHFDVYSGESQMGGLMEKQYQILESKGLVKESKGAMIIELEKEGKVLVKKNDGTSLYITRDIAAAATRKEKYDFEKMYYCVASQQDLHFRQLFTILRDMGYAWAKDLTHINYGMVLGMSTRKGTVVFLEDILNKTKSKMLKIMKATPEKFSEIEDPEKVADIIGISAVVIQDFAARRIKDYEFNWNRMLSADGDTGVYLQYAHARLSSLERKSGATFNPEADLSLLVEPVAHKMATILGRYPEVIQKTLTELEATVLVTYLFELSHTVSQAHSILWIKGQEKPIADARYVLYWAAKQVLSSGLKILGLTPLDRM</sequence>
<dbReference type="Gene3D" id="1.10.730.10">
    <property type="entry name" value="Isoleucyl-tRNA Synthetase, Domain 1"/>
    <property type="match status" value="1"/>
</dbReference>
<keyword evidence="4 10" id="KW-0547">Nucleotide-binding</keyword>
<feature type="domain" description="Arginyl tRNA synthetase N-terminal" evidence="13">
    <location>
        <begin position="4"/>
        <end position="87"/>
    </location>
</feature>
<dbReference type="InterPro" id="IPR014729">
    <property type="entry name" value="Rossmann-like_a/b/a_fold"/>
</dbReference>
<evidence type="ECO:0000259" key="13">
    <source>
        <dbReference type="SMART" id="SM01016"/>
    </source>
</evidence>
<evidence type="ECO:0000259" key="12">
    <source>
        <dbReference type="SMART" id="SM00836"/>
    </source>
</evidence>
<comment type="caution">
    <text evidence="14">The sequence shown here is derived from an EMBL/GenBank/DDBJ whole genome shotgun (WGS) entry which is preliminary data.</text>
</comment>
<evidence type="ECO:0000313" key="14">
    <source>
        <dbReference type="EMBL" id="KYR02089.1"/>
    </source>
</evidence>
<comment type="similarity">
    <text evidence="1 10">Belongs to the class-I aminoacyl-tRNA synthetase family.</text>
</comment>
<keyword evidence="5 10" id="KW-0067">ATP-binding</keyword>
<feature type="compositionally biased region" description="Low complexity" evidence="11">
    <location>
        <begin position="220"/>
        <end position="236"/>
    </location>
</feature>
<dbReference type="PROSITE" id="PS00178">
    <property type="entry name" value="AA_TRNA_LIGASE_I"/>
    <property type="match status" value="1"/>
</dbReference>
<keyword evidence="3 10" id="KW-0436">Ligase</keyword>
<dbReference type="InterPro" id="IPR001278">
    <property type="entry name" value="Arg-tRNA-ligase"/>
</dbReference>
<keyword evidence="6 10" id="KW-0648">Protein biosynthesis</keyword>
<reference evidence="14 15" key="1">
    <citation type="submission" date="2015-12" db="EMBL/GenBank/DDBJ databases">
        <title>Dictyostelia acquired genes for synthesis and detection of signals that induce cell-type specialization by lateral gene transfer from prokaryotes.</title>
        <authorList>
            <person name="Gloeckner G."/>
            <person name="Schaap P."/>
        </authorList>
    </citation>
    <scope>NUCLEOTIDE SEQUENCE [LARGE SCALE GENOMIC DNA]</scope>
    <source>
        <strain evidence="14 15">TK</strain>
    </source>
</reference>
<dbReference type="Pfam" id="PF05746">
    <property type="entry name" value="DALR_1"/>
    <property type="match status" value="1"/>
</dbReference>
<dbReference type="GO" id="GO:0005739">
    <property type="term" value="C:mitochondrion"/>
    <property type="evidence" value="ECO:0007669"/>
    <property type="project" value="TreeGrafter"/>
</dbReference>
<dbReference type="CDD" id="cd07956">
    <property type="entry name" value="Anticodon_Ia_Arg"/>
    <property type="match status" value="1"/>
</dbReference>
<keyword evidence="7 10" id="KW-0030">Aminoacyl-tRNA synthetase</keyword>
<dbReference type="InterPro" id="IPR035684">
    <property type="entry name" value="ArgRS_core"/>
</dbReference>
<dbReference type="EC" id="6.1.1.19" evidence="2"/>
<name>A0A152A784_TIELA</name>
<evidence type="ECO:0000256" key="4">
    <source>
        <dbReference type="ARBA" id="ARBA00022741"/>
    </source>
</evidence>
<evidence type="ECO:0000256" key="1">
    <source>
        <dbReference type="ARBA" id="ARBA00005594"/>
    </source>
</evidence>
<dbReference type="InterPro" id="IPR036695">
    <property type="entry name" value="Arg-tRNA-synth_N_sf"/>
</dbReference>
<dbReference type="OMA" id="YEFKWER"/>
<dbReference type="STRING" id="361077.A0A152A784"/>
<dbReference type="GO" id="GO:0006420">
    <property type="term" value="P:arginyl-tRNA aminoacylation"/>
    <property type="evidence" value="ECO:0007669"/>
    <property type="project" value="InterPro"/>
</dbReference>
<evidence type="ECO:0000256" key="7">
    <source>
        <dbReference type="ARBA" id="ARBA00023146"/>
    </source>
</evidence>
<keyword evidence="15" id="KW-1185">Reference proteome</keyword>
<dbReference type="GO" id="GO:0032543">
    <property type="term" value="P:mitochondrial translation"/>
    <property type="evidence" value="ECO:0007669"/>
    <property type="project" value="TreeGrafter"/>
</dbReference>
<evidence type="ECO:0000256" key="10">
    <source>
        <dbReference type="RuleBase" id="RU363038"/>
    </source>
</evidence>
<dbReference type="SUPFAM" id="SSF55190">
    <property type="entry name" value="Arginyl-tRNA synthetase (ArgRS), N-terminal 'additional' domain"/>
    <property type="match status" value="1"/>
</dbReference>
<evidence type="ECO:0000256" key="11">
    <source>
        <dbReference type="SAM" id="MobiDB-lite"/>
    </source>
</evidence>
<dbReference type="GO" id="GO:0004814">
    <property type="term" value="F:arginine-tRNA ligase activity"/>
    <property type="evidence" value="ECO:0007669"/>
    <property type="project" value="UniProtKB-EC"/>
</dbReference>
<accession>A0A152A784</accession>
<evidence type="ECO:0000256" key="8">
    <source>
        <dbReference type="ARBA" id="ARBA00033033"/>
    </source>
</evidence>
<dbReference type="InterPro" id="IPR009080">
    <property type="entry name" value="tRNAsynth_Ia_anticodon-bd"/>
</dbReference>
<protein>
    <recommendedName>
        <fullName evidence="2">arginine--tRNA ligase</fullName>
        <ecNumber evidence="2">6.1.1.19</ecNumber>
    </recommendedName>
    <alternativeName>
        <fullName evidence="8">Arginyl-tRNA synthetase</fullName>
    </alternativeName>
</protein>
<dbReference type="InterPro" id="IPR008909">
    <property type="entry name" value="DALR_anticod-bd"/>
</dbReference>
<dbReference type="SMART" id="SM00836">
    <property type="entry name" value="DALR_1"/>
    <property type="match status" value="1"/>
</dbReference>
<feature type="region of interest" description="Disordered" evidence="11">
    <location>
        <begin position="206"/>
        <end position="274"/>
    </location>
</feature>
<comment type="catalytic activity">
    <reaction evidence="9">
        <text>tRNA(Arg) + L-arginine + ATP = L-arginyl-tRNA(Arg) + AMP + diphosphate</text>
        <dbReference type="Rhea" id="RHEA:20301"/>
        <dbReference type="Rhea" id="RHEA-COMP:9658"/>
        <dbReference type="Rhea" id="RHEA-COMP:9673"/>
        <dbReference type="ChEBI" id="CHEBI:30616"/>
        <dbReference type="ChEBI" id="CHEBI:32682"/>
        <dbReference type="ChEBI" id="CHEBI:33019"/>
        <dbReference type="ChEBI" id="CHEBI:78442"/>
        <dbReference type="ChEBI" id="CHEBI:78513"/>
        <dbReference type="ChEBI" id="CHEBI:456215"/>
        <dbReference type="EC" id="6.1.1.19"/>
    </reaction>
</comment>
<feature type="domain" description="DALR anticodon binding" evidence="12">
    <location>
        <begin position="509"/>
        <end position="624"/>
    </location>
</feature>
<dbReference type="PRINTS" id="PR01038">
    <property type="entry name" value="TRNASYNTHARG"/>
</dbReference>
<dbReference type="PANTHER" id="PTHR11956">
    <property type="entry name" value="ARGINYL-TRNA SYNTHETASE"/>
    <property type="match status" value="1"/>
</dbReference>
<dbReference type="Gene3D" id="3.40.50.620">
    <property type="entry name" value="HUPs"/>
    <property type="match status" value="1"/>
</dbReference>
<dbReference type="SMART" id="SM01016">
    <property type="entry name" value="Arg_tRNA_synt_N"/>
    <property type="match status" value="1"/>
</dbReference>
<dbReference type="AlphaFoldDB" id="A0A152A784"/>
<evidence type="ECO:0000256" key="2">
    <source>
        <dbReference type="ARBA" id="ARBA00012837"/>
    </source>
</evidence>
<organism evidence="14 15">
    <name type="scientific">Tieghemostelium lacteum</name>
    <name type="common">Slime mold</name>
    <name type="synonym">Dictyostelium lacteum</name>
    <dbReference type="NCBI Taxonomy" id="361077"/>
    <lineage>
        <taxon>Eukaryota</taxon>
        <taxon>Amoebozoa</taxon>
        <taxon>Evosea</taxon>
        <taxon>Eumycetozoa</taxon>
        <taxon>Dictyostelia</taxon>
        <taxon>Dictyosteliales</taxon>
        <taxon>Raperosteliaceae</taxon>
        <taxon>Tieghemostelium</taxon>
    </lineage>
</organism>
<dbReference type="SUPFAM" id="SSF47323">
    <property type="entry name" value="Anticodon-binding domain of a subclass of class I aminoacyl-tRNA synthetases"/>
    <property type="match status" value="1"/>
</dbReference>
<dbReference type="GO" id="GO:0005524">
    <property type="term" value="F:ATP binding"/>
    <property type="evidence" value="ECO:0007669"/>
    <property type="project" value="UniProtKB-KW"/>
</dbReference>
<feature type="compositionally biased region" description="Basic and acidic residues" evidence="11">
    <location>
        <begin position="255"/>
        <end position="274"/>
    </location>
</feature>
<feature type="compositionally biased region" description="Basic and acidic residues" evidence="11">
    <location>
        <begin position="206"/>
        <end position="219"/>
    </location>
</feature>
<dbReference type="InterPro" id="IPR005148">
    <property type="entry name" value="Arg-tRNA-synth_N"/>
</dbReference>
<dbReference type="Pfam" id="PF00750">
    <property type="entry name" value="tRNA-synt_1d"/>
    <property type="match status" value="1"/>
</dbReference>
<evidence type="ECO:0000256" key="3">
    <source>
        <dbReference type="ARBA" id="ARBA00022598"/>
    </source>
</evidence>
<dbReference type="Gene3D" id="3.30.1360.70">
    <property type="entry name" value="Arginyl tRNA synthetase N-terminal domain"/>
    <property type="match status" value="1"/>
</dbReference>
<evidence type="ECO:0000256" key="5">
    <source>
        <dbReference type="ARBA" id="ARBA00022840"/>
    </source>
</evidence>
<dbReference type="Proteomes" id="UP000076078">
    <property type="component" value="Unassembled WGS sequence"/>
</dbReference>
<dbReference type="FunCoup" id="A0A152A784">
    <property type="interactions" value="378"/>
</dbReference>
<dbReference type="InParanoid" id="A0A152A784"/>
<feature type="compositionally biased region" description="Basic and acidic residues" evidence="11">
    <location>
        <begin position="237"/>
        <end position="247"/>
    </location>
</feature>
<dbReference type="InterPro" id="IPR001412">
    <property type="entry name" value="aa-tRNA-synth_I_CS"/>
</dbReference>
<dbReference type="PANTHER" id="PTHR11956:SF11">
    <property type="entry name" value="ARGININE--TRNA LIGASE, MITOCHONDRIAL-RELATED"/>
    <property type="match status" value="1"/>
</dbReference>
<evidence type="ECO:0000313" key="15">
    <source>
        <dbReference type="Proteomes" id="UP000076078"/>
    </source>
</evidence>
<dbReference type="FunFam" id="1.10.730.10:FF:000006">
    <property type="entry name" value="Arginyl-tRNA synthetase 2, mitochondrial"/>
    <property type="match status" value="1"/>
</dbReference>
<gene>
    <name evidence="14" type="ORF">DLAC_00889</name>
</gene>
<evidence type="ECO:0000256" key="9">
    <source>
        <dbReference type="ARBA" id="ARBA00049339"/>
    </source>
</evidence>
<dbReference type="EMBL" id="LODT01000004">
    <property type="protein sequence ID" value="KYR02089.1"/>
    <property type="molecule type" value="Genomic_DNA"/>
</dbReference>
<dbReference type="Pfam" id="PF03485">
    <property type="entry name" value="Arg_tRNA_synt_N"/>
    <property type="match status" value="1"/>
</dbReference>
<proteinExistence type="inferred from homology"/>
<dbReference type="NCBIfam" id="TIGR00456">
    <property type="entry name" value="argS"/>
    <property type="match status" value="1"/>
</dbReference>
<dbReference type="SUPFAM" id="SSF52374">
    <property type="entry name" value="Nucleotidylyl transferase"/>
    <property type="match status" value="1"/>
</dbReference>
<evidence type="ECO:0000256" key="6">
    <source>
        <dbReference type="ARBA" id="ARBA00022917"/>
    </source>
</evidence>
<dbReference type="OrthoDB" id="68056at2759"/>
<dbReference type="HAMAP" id="MF_00123">
    <property type="entry name" value="Arg_tRNA_synth"/>
    <property type="match status" value="1"/>
</dbReference>